<sequence length="211" mass="23978">MASSRLLALPAELRNEIFELAFTTDNHEDSIDLCRAIHPSKSLLLTCHQVHAEALQIYQDAYRKYWSENTFTIKLNNKHDFARAKERVTILKEDDLQDIQALTITTSTLRGREQITWTATLVDSRGAWLCTATSPSTVLRRDHQVYRRLTPTGTDHWQTGVRSTEARGSSDEAQVQAGVKKLESADIKLATMVEQITYTLVVYEYCFGLTV</sequence>
<proteinExistence type="predicted"/>
<dbReference type="PANTHER" id="PTHR42085:SF1">
    <property type="entry name" value="F-BOX DOMAIN-CONTAINING PROTEIN"/>
    <property type="match status" value="1"/>
</dbReference>
<organism evidence="1 2">
    <name type="scientific">Passalora fulva</name>
    <name type="common">Tomato leaf mold</name>
    <name type="synonym">Cladosporium fulvum</name>
    <dbReference type="NCBI Taxonomy" id="5499"/>
    <lineage>
        <taxon>Eukaryota</taxon>
        <taxon>Fungi</taxon>
        <taxon>Dikarya</taxon>
        <taxon>Ascomycota</taxon>
        <taxon>Pezizomycotina</taxon>
        <taxon>Dothideomycetes</taxon>
        <taxon>Dothideomycetidae</taxon>
        <taxon>Mycosphaerellales</taxon>
        <taxon>Mycosphaerellaceae</taxon>
        <taxon>Fulvia</taxon>
    </lineage>
</organism>
<keyword evidence="2" id="KW-1185">Reference proteome</keyword>
<dbReference type="Proteomes" id="UP000756132">
    <property type="component" value="Chromosome 10"/>
</dbReference>
<dbReference type="InterPro" id="IPR038883">
    <property type="entry name" value="AN11006-like"/>
</dbReference>
<gene>
    <name evidence="1" type="ORF">CLAFUR5_12496</name>
</gene>
<name>A0A9Q8PIZ1_PASFU</name>
<evidence type="ECO:0000313" key="2">
    <source>
        <dbReference type="Proteomes" id="UP000756132"/>
    </source>
</evidence>
<dbReference type="EMBL" id="CP090172">
    <property type="protein sequence ID" value="UJO23254.1"/>
    <property type="molecule type" value="Genomic_DNA"/>
</dbReference>
<dbReference type="PANTHER" id="PTHR42085">
    <property type="entry name" value="F-BOX DOMAIN-CONTAINING PROTEIN"/>
    <property type="match status" value="1"/>
</dbReference>
<evidence type="ECO:0000313" key="1">
    <source>
        <dbReference type="EMBL" id="UJO23254.1"/>
    </source>
</evidence>
<dbReference type="GeneID" id="71992374"/>
<dbReference type="KEGG" id="ffu:CLAFUR5_12496"/>
<reference evidence="1" key="1">
    <citation type="submission" date="2021-12" db="EMBL/GenBank/DDBJ databases">
        <authorList>
            <person name="Zaccaron A."/>
            <person name="Stergiopoulos I."/>
        </authorList>
    </citation>
    <scope>NUCLEOTIDE SEQUENCE</scope>
    <source>
        <strain evidence="1">Race5_Kim</strain>
    </source>
</reference>
<dbReference type="OrthoDB" id="5413827at2759"/>
<reference evidence="1" key="2">
    <citation type="journal article" date="2022" name="Microb. Genom.">
        <title>A chromosome-scale genome assembly of the tomato pathogen Cladosporium fulvum reveals a compartmentalized genome architecture and the presence of a dispensable chromosome.</title>
        <authorList>
            <person name="Zaccaron A.Z."/>
            <person name="Chen L.H."/>
            <person name="Samaras A."/>
            <person name="Stergiopoulos I."/>
        </authorList>
    </citation>
    <scope>NUCLEOTIDE SEQUENCE</scope>
    <source>
        <strain evidence="1">Race5_Kim</strain>
    </source>
</reference>
<protein>
    <submittedName>
        <fullName evidence="1">Uncharacterized protein</fullName>
    </submittedName>
</protein>
<dbReference type="RefSeq" id="XP_047767620.1">
    <property type="nucleotide sequence ID" value="XM_047911644.1"/>
</dbReference>
<accession>A0A9Q8PIZ1</accession>
<dbReference type="AlphaFoldDB" id="A0A9Q8PIZ1"/>